<dbReference type="RefSeq" id="WP_264713846.1">
    <property type="nucleotide sequence ID" value="NZ_JAPDNT010000006.1"/>
</dbReference>
<evidence type="ECO:0000313" key="2">
    <source>
        <dbReference type="Proteomes" id="UP001165679"/>
    </source>
</evidence>
<dbReference type="SUPFAM" id="SSF46458">
    <property type="entry name" value="Globin-like"/>
    <property type="match status" value="1"/>
</dbReference>
<keyword evidence="2" id="KW-1185">Reference proteome</keyword>
<protein>
    <submittedName>
        <fullName evidence="1">Group III truncated hemoglobin</fullName>
    </submittedName>
</protein>
<name>A0AA41YTH7_9PROT</name>
<dbReference type="GO" id="GO:0019825">
    <property type="term" value="F:oxygen binding"/>
    <property type="evidence" value="ECO:0007669"/>
    <property type="project" value="InterPro"/>
</dbReference>
<accession>A0AA41YTH7</accession>
<gene>
    <name evidence="1" type="ORF">OL599_11270</name>
</gene>
<dbReference type="CDD" id="cd08916">
    <property type="entry name" value="TrHb3_P"/>
    <property type="match status" value="1"/>
</dbReference>
<proteinExistence type="predicted"/>
<dbReference type="Proteomes" id="UP001165679">
    <property type="component" value="Unassembled WGS sequence"/>
</dbReference>
<comment type="caution">
    <text evidence="1">The sequence shown here is derived from an EMBL/GenBank/DDBJ whole genome shotgun (WGS) entry which is preliminary data.</text>
</comment>
<dbReference type="AlphaFoldDB" id="A0AA41YTH7"/>
<dbReference type="GO" id="GO:0020037">
    <property type="term" value="F:heme binding"/>
    <property type="evidence" value="ECO:0007669"/>
    <property type="project" value="InterPro"/>
</dbReference>
<reference evidence="1" key="1">
    <citation type="submission" date="2022-09" db="EMBL/GenBank/DDBJ databases">
        <title>Rhodovastum sp. nov. RN2-1 isolated from soil in Seongnam, South Korea.</title>
        <authorList>
            <person name="Le N.T."/>
        </authorList>
    </citation>
    <scope>NUCLEOTIDE SEQUENCE</scope>
    <source>
        <strain evidence="1">RN2-1</strain>
    </source>
</reference>
<dbReference type="InterPro" id="IPR009050">
    <property type="entry name" value="Globin-like_sf"/>
</dbReference>
<organism evidence="1 2">
    <name type="scientific">Limobrevibacterium gyesilva</name>
    <dbReference type="NCBI Taxonomy" id="2991712"/>
    <lineage>
        <taxon>Bacteria</taxon>
        <taxon>Pseudomonadati</taxon>
        <taxon>Pseudomonadota</taxon>
        <taxon>Alphaproteobacteria</taxon>
        <taxon>Acetobacterales</taxon>
        <taxon>Acetobacteraceae</taxon>
        <taxon>Limobrevibacterium</taxon>
    </lineage>
</organism>
<sequence>MTVPAPLIAINEDSIRLLVHGFYDRVRADPALGPVFDTAIAAEDWPAHLQTMCRFWSSVMLASGRYNGNPVAVHRAVSGIAPELFPHWLALFATTAQALFVPAEAAKFIAKAQRIAESLRIAVFFRPGQPPDLGSPACA</sequence>
<dbReference type="Gene3D" id="1.10.490.10">
    <property type="entry name" value="Globins"/>
    <property type="match status" value="1"/>
</dbReference>
<evidence type="ECO:0000313" key="1">
    <source>
        <dbReference type="EMBL" id="MCW3475152.1"/>
    </source>
</evidence>
<dbReference type="EMBL" id="JAPDNT010000006">
    <property type="protein sequence ID" value="MCW3475152.1"/>
    <property type="molecule type" value="Genomic_DNA"/>
</dbReference>
<dbReference type="InterPro" id="IPR012292">
    <property type="entry name" value="Globin/Proto"/>
</dbReference>
<reference evidence="1" key="2">
    <citation type="submission" date="2022-10" db="EMBL/GenBank/DDBJ databases">
        <authorList>
            <person name="Trinh H.N."/>
        </authorList>
    </citation>
    <scope>NUCLEOTIDE SEQUENCE</scope>
    <source>
        <strain evidence="1">RN2-1</strain>
    </source>
</reference>